<organism evidence="1 2">
    <name type="scientific">Lophium mytilinum</name>
    <dbReference type="NCBI Taxonomy" id="390894"/>
    <lineage>
        <taxon>Eukaryota</taxon>
        <taxon>Fungi</taxon>
        <taxon>Dikarya</taxon>
        <taxon>Ascomycota</taxon>
        <taxon>Pezizomycotina</taxon>
        <taxon>Dothideomycetes</taxon>
        <taxon>Pleosporomycetidae</taxon>
        <taxon>Mytilinidiales</taxon>
        <taxon>Mytilinidiaceae</taxon>
        <taxon>Lophium</taxon>
    </lineage>
</organism>
<dbReference type="AlphaFoldDB" id="A0A6A6REH4"/>
<dbReference type="EMBL" id="MU004181">
    <property type="protein sequence ID" value="KAF2502782.1"/>
    <property type="molecule type" value="Genomic_DNA"/>
</dbReference>
<name>A0A6A6REH4_9PEZI</name>
<keyword evidence="2" id="KW-1185">Reference proteome</keyword>
<dbReference type="Proteomes" id="UP000799750">
    <property type="component" value="Unassembled WGS sequence"/>
</dbReference>
<protein>
    <submittedName>
        <fullName evidence="1">Uncharacterized protein</fullName>
    </submittedName>
</protein>
<evidence type="ECO:0000313" key="2">
    <source>
        <dbReference type="Proteomes" id="UP000799750"/>
    </source>
</evidence>
<proteinExistence type="predicted"/>
<evidence type="ECO:0000313" key="1">
    <source>
        <dbReference type="EMBL" id="KAF2502782.1"/>
    </source>
</evidence>
<reference evidence="1" key="1">
    <citation type="journal article" date="2020" name="Stud. Mycol.">
        <title>101 Dothideomycetes genomes: a test case for predicting lifestyles and emergence of pathogens.</title>
        <authorList>
            <person name="Haridas S."/>
            <person name="Albert R."/>
            <person name="Binder M."/>
            <person name="Bloem J."/>
            <person name="Labutti K."/>
            <person name="Salamov A."/>
            <person name="Andreopoulos B."/>
            <person name="Baker S."/>
            <person name="Barry K."/>
            <person name="Bills G."/>
            <person name="Bluhm B."/>
            <person name="Cannon C."/>
            <person name="Castanera R."/>
            <person name="Culley D."/>
            <person name="Daum C."/>
            <person name="Ezra D."/>
            <person name="Gonzalez J."/>
            <person name="Henrissat B."/>
            <person name="Kuo A."/>
            <person name="Liang C."/>
            <person name="Lipzen A."/>
            <person name="Lutzoni F."/>
            <person name="Magnuson J."/>
            <person name="Mondo S."/>
            <person name="Nolan M."/>
            <person name="Ohm R."/>
            <person name="Pangilinan J."/>
            <person name="Park H.-J."/>
            <person name="Ramirez L."/>
            <person name="Alfaro M."/>
            <person name="Sun H."/>
            <person name="Tritt A."/>
            <person name="Yoshinaga Y."/>
            <person name="Zwiers L.-H."/>
            <person name="Turgeon B."/>
            <person name="Goodwin S."/>
            <person name="Spatafora J."/>
            <person name="Crous P."/>
            <person name="Grigoriev I."/>
        </authorList>
    </citation>
    <scope>NUCLEOTIDE SEQUENCE</scope>
    <source>
        <strain evidence="1">CBS 269.34</strain>
    </source>
</reference>
<gene>
    <name evidence="1" type="ORF">BU16DRAFT_18688</name>
</gene>
<sequence length="136" mass="14652">MRSVCPDEAFIAHVSTMKHAGQHSHRDARSAAVSLRPWSVLRLTRGSGADPPGFGAKYGVARDKDCGSLPRFYRAACGWSWWVPLSLGMVLVFWEVFSCVDVETVCSEVVGVPFGGLAAKKSFCGMICPDKGTGTI</sequence>
<accession>A0A6A6REH4</accession>